<gene>
    <name evidence="2" type="ORF">WICPIJ_004786</name>
</gene>
<dbReference type="AlphaFoldDB" id="A0A9P8TMJ5"/>
<protein>
    <submittedName>
        <fullName evidence="2">Uncharacterized protein</fullName>
    </submittedName>
</protein>
<dbReference type="EMBL" id="JAEUBG010002653">
    <property type="protein sequence ID" value="KAH3684229.1"/>
    <property type="molecule type" value="Genomic_DNA"/>
</dbReference>
<feature type="compositionally biased region" description="Polar residues" evidence="1">
    <location>
        <begin position="1"/>
        <end position="10"/>
    </location>
</feature>
<proteinExistence type="predicted"/>
<dbReference type="Proteomes" id="UP000774326">
    <property type="component" value="Unassembled WGS sequence"/>
</dbReference>
<comment type="caution">
    <text evidence="2">The sequence shown here is derived from an EMBL/GenBank/DDBJ whole genome shotgun (WGS) entry which is preliminary data.</text>
</comment>
<reference evidence="2" key="1">
    <citation type="journal article" date="2021" name="Open Biol.">
        <title>Shared evolutionary footprints suggest mitochondrial oxidative damage underlies multiple complex I losses in fungi.</title>
        <authorList>
            <person name="Schikora-Tamarit M.A."/>
            <person name="Marcet-Houben M."/>
            <person name="Nosek J."/>
            <person name="Gabaldon T."/>
        </authorList>
    </citation>
    <scope>NUCLEOTIDE SEQUENCE</scope>
    <source>
        <strain evidence="2">CBS2887</strain>
    </source>
</reference>
<keyword evidence="3" id="KW-1185">Reference proteome</keyword>
<evidence type="ECO:0000313" key="3">
    <source>
        <dbReference type="Proteomes" id="UP000774326"/>
    </source>
</evidence>
<evidence type="ECO:0000256" key="1">
    <source>
        <dbReference type="SAM" id="MobiDB-lite"/>
    </source>
</evidence>
<feature type="region of interest" description="Disordered" evidence="1">
    <location>
        <begin position="1"/>
        <end position="20"/>
    </location>
</feature>
<reference evidence="2" key="2">
    <citation type="submission" date="2021-01" db="EMBL/GenBank/DDBJ databases">
        <authorList>
            <person name="Schikora-Tamarit M.A."/>
        </authorList>
    </citation>
    <scope>NUCLEOTIDE SEQUENCE</scope>
    <source>
        <strain evidence="2">CBS2887</strain>
    </source>
</reference>
<name>A0A9P8TMJ5_WICPI</name>
<evidence type="ECO:0000313" key="2">
    <source>
        <dbReference type="EMBL" id="KAH3684229.1"/>
    </source>
</evidence>
<sequence>MRSESEQSPIPTDPDGGKLSKTYSFSYVLLFMSLFKVAISGKPCPSQQFNNNFQSCLAALTNVPTSPFSLNWRSVTPTVEFFGLMYSGRLETSSEMRSG</sequence>
<organism evidence="2 3">
    <name type="scientific">Wickerhamomyces pijperi</name>
    <name type="common">Yeast</name>
    <name type="synonym">Pichia pijperi</name>
    <dbReference type="NCBI Taxonomy" id="599730"/>
    <lineage>
        <taxon>Eukaryota</taxon>
        <taxon>Fungi</taxon>
        <taxon>Dikarya</taxon>
        <taxon>Ascomycota</taxon>
        <taxon>Saccharomycotina</taxon>
        <taxon>Saccharomycetes</taxon>
        <taxon>Phaffomycetales</taxon>
        <taxon>Wickerhamomycetaceae</taxon>
        <taxon>Wickerhamomyces</taxon>
    </lineage>
</organism>
<accession>A0A9P8TMJ5</accession>